<sequence length="199" mass="21366">MAHIDYYLSVLSPFVYLAGTRPAEIAGRHGATITYKPLDISGLFAAVGAVPMKERHVNRRELRGQELRRESKRAGKELNPAPAHWPTNAAPASYALIAAQEDGSGDVGAYLAAIGRASWAEEKDIADEGVIRAALEESGFDPALADKGLLAGAEAYSRNLEEAINAGAVGVPFFVVDGSERFWGQDRLEQLDDFLAGKL</sequence>
<dbReference type="GO" id="GO:0004602">
    <property type="term" value="F:glutathione peroxidase activity"/>
    <property type="evidence" value="ECO:0007669"/>
    <property type="project" value="TreeGrafter"/>
</dbReference>
<dbReference type="GO" id="GO:1901170">
    <property type="term" value="P:naphthalene catabolic process"/>
    <property type="evidence" value="ECO:0007669"/>
    <property type="project" value="InterPro"/>
</dbReference>
<dbReference type="PANTHER" id="PTHR42943:SF2">
    <property type="entry name" value="GLUTATHIONE S-TRANSFERASE KAPPA 1"/>
    <property type="match status" value="1"/>
</dbReference>
<gene>
    <name evidence="5" type="ORF">GZA08_02955</name>
</gene>
<comment type="caution">
    <text evidence="5">The sequence shown here is derived from an EMBL/GenBank/DDBJ whole genome shotgun (WGS) entry which is preliminary data.</text>
</comment>
<dbReference type="AlphaFoldDB" id="A0A6B2JPK4"/>
<evidence type="ECO:0000313" key="6">
    <source>
        <dbReference type="Proteomes" id="UP000474757"/>
    </source>
</evidence>
<dbReference type="InterPro" id="IPR001853">
    <property type="entry name" value="DSBA-like_thioredoxin_dom"/>
</dbReference>
<dbReference type="InterPro" id="IPR036249">
    <property type="entry name" value="Thioredoxin-like_sf"/>
</dbReference>
<keyword evidence="1 5" id="KW-0413">Isomerase</keyword>
<evidence type="ECO:0000313" key="5">
    <source>
        <dbReference type="EMBL" id="NDU99929.1"/>
    </source>
</evidence>
<comment type="catalytic activity">
    <reaction evidence="1">
        <text>2-hydroxychromene-2-carboxylate = (3E)-4-(2-hydroxyphenyl)-2-oxobut-3-enoate</text>
        <dbReference type="Rhea" id="RHEA:27401"/>
        <dbReference type="ChEBI" id="CHEBI:59350"/>
        <dbReference type="ChEBI" id="CHEBI:59353"/>
        <dbReference type="EC" id="5.99.1.4"/>
    </reaction>
</comment>
<dbReference type="PIRSF" id="PIRSF006386">
    <property type="entry name" value="HCCAis_GSTk"/>
    <property type="match status" value="1"/>
</dbReference>
<feature type="region of interest" description="Disordered" evidence="3">
    <location>
        <begin position="60"/>
        <end position="83"/>
    </location>
</feature>
<evidence type="ECO:0000259" key="4">
    <source>
        <dbReference type="Pfam" id="PF01323"/>
    </source>
</evidence>
<dbReference type="PANTHER" id="PTHR42943">
    <property type="entry name" value="GLUTATHIONE S-TRANSFERASE KAPPA"/>
    <property type="match status" value="1"/>
</dbReference>
<evidence type="ECO:0000256" key="1">
    <source>
        <dbReference type="PIRNR" id="PIRNR006386"/>
    </source>
</evidence>
<dbReference type="SUPFAM" id="SSF52833">
    <property type="entry name" value="Thioredoxin-like"/>
    <property type="match status" value="1"/>
</dbReference>
<evidence type="ECO:0000256" key="2">
    <source>
        <dbReference type="PIRSR" id="PIRSR006386-1"/>
    </source>
</evidence>
<proteinExistence type="inferred from homology"/>
<dbReference type="Pfam" id="PF01323">
    <property type="entry name" value="DSBA"/>
    <property type="match status" value="1"/>
</dbReference>
<dbReference type="InterPro" id="IPR051924">
    <property type="entry name" value="GST_Kappa/NadH"/>
</dbReference>
<dbReference type="InterPro" id="IPR014440">
    <property type="entry name" value="HCCAis_GSTk"/>
</dbReference>
<dbReference type="Gene3D" id="3.40.30.10">
    <property type="entry name" value="Glutaredoxin"/>
    <property type="match status" value="1"/>
</dbReference>
<dbReference type="EC" id="5.99.1.4" evidence="1"/>
<dbReference type="GO" id="GO:0004364">
    <property type="term" value="F:glutathione transferase activity"/>
    <property type="evidence" value="ECO:0007669"/>
    <property type="project" value="TreeGrafter"/>
</dbReference>
<protein>
    <recommendedName>
        <fullName evidence="1">2-hydroxychromene-2-carboxylate isomerase</fullName>
        <ecNumber evidence="1">5.99.1.4</ecNumber>
    </recommendedName>
</protein>
<dbReference type="CDD" id="cd03022">
    <property type="entry name" value="DsbA_HCCA_Iso"/>
    <property type="match status" value="1"/>
</dbReference>
<feature type="active site" description="Nucleophile" evidence="2">
    <location>
        <position position="12"/>
    </location>
</feature>
<dbReference type="EMBL" id="JAAGAB010000001">
    <property type="protein sequence ID" value="NDU99929.1"/>
    <property type="molecule type" value="Genomic_DNA"/>
</dbReference>
<organism evidence="5 6">
    <name type="scientific">Pseudoroseicyclus tamaricis</name>
    <dbReference type="NCBI Taxonomy" id="2705421"/>
    <lineage>
        <taxon>Bacteria</taxon>
        <taxon>Pseudomonadati</taxon>
        <taxon>Pseudomonadota</taxon>
        <taxon>Alphaproteobacteria</taxon>
        <taxon>Rhodobacterales</taxon>
        <taxon>Paracoccaceae</taxon>
        <taxon>Pseudoroseicyclus</taxon>
    </lineage>
</organism>
<feature type="compositionally biased region" description="Basic and acidic residues" evidence="3">
    <location>
        <begin position="60"/>
        <end position="76"/>
    </location>
</feature>
<name>A0A6B2JPK4_9RHOB</name>
<reference evidence="5 6" key="1">
    <citation type="submission" date="2020-02" db="EMBL/GenBank/DDBJ databases">
        <title>Pseudoroseicyclus tamarix, sp. nov., isolated from offshore sediment of a Tamarix chinensis forest.</title>
        <authorList>
            <person name="Gai Y."/>
        </authorList>
    </citation>
    <scope>NUCLEOTIDE SEQUENCE [LARGE SCALE GENOMIC DNA]</scope>
    <source>
        <strain evidence="5 6">CLL3-39</strain>
    </source>
</reference>
<dbReference type="Proteomes" id="UP000474757">
    <property type="component" value="Unassembled WGS sequence"/>
</dbReference>
<dbReference type="GO" id="GO:0006749">
    <property type="term" value="P:glutathione metabolic process"/>
    <property type="evidence" value="ECO:0007669"/>
    <property type="project" value="TreeGrafter"/>
</dbReference>
<keyword evidence="6" id="KW-1185">Reference proteome</keyword>
<comment type="similarity">
    <text evidence="1">Belongs to the GST superfamily. NadH family.</text>
</comment>
<accession>A0A6B2JPK4</accession>
<dbReference type="GO" id="GO:0018845">
    <property type="term" value="F:2-hydroxychromene-2-carboxylate isomerase activity"/>
    <property type="evidence" value="ECO:0007669"/>
    <property type="project" value="UniProtKB-UniRule"/>
</dbReference>
<dbReference type="RefSeq" id="WP_163889814.1">
    <property type="nucleotide sequence ID" value="NZ_JAAFYS010000001.1"/>
</dbReference>
<evidence type="ECO:0000256" key="3">
    <source>
        <dbReference type="SAM" id="MobiDB-lite"/>
    </source>
</evidence>
<dbReference type="InterPro" id="IPR044087">
    <property type="entry name" value="NahD-like"/>
</dbReference>
<feature type="domain" description="DSBA-like thioredoxin" evidence="4">
    <location>
        <begin position="4"/>
        <end position="195"/>
    </location>
</feature>